<evidence type="ECO:0000313" key="4">
    <source>
        <dbReference type="EMBL" id="AVK76551.1"/>
    </source>
</evidence>
<feature type="compositionally biased region" description="Low complexity" evidence="1">
    <location>
        <begin position="725"/>
        <end position="736"/>
    </location>
</feature>
<sequence>MDVGGVTKKGPMGRAAKARQKGAKTPRGPPKRGADAHNHINTRDETKRAYQAPNTDPAKTIGLRKRGRLFFFTTVASLFFFVCNEDIFLLVAGADSFFFYYKHSRHHQHRCNDEKKQPVPPPLCLCIMSFVSAQSAPAHRTRGARSVSSETSPGIAATKPPVTESTVAGFIVPGLVVVELQRVPYADPLSSLGTHVSDIVVTAARNLKGAYVGDVRLMAAYIMDRRAPDNLAPRDPAKGEADYLSPGNDGNGGCDDICTLLCVASSSLGGSSHWVGLDMQCSRESACPRGRRPRRGRKWFSISVAPASLIGCFTRHATINASGIIDRKEADAAGCATCARTWSGFTLAIARTQSRERVNAARLAALTAASLQARRSFRCEAGIIDVLCAGVIAVKEVAPLIRACDPRLQRAERALSALARYVEGALMLCLWADRFDATEAKRIIGEADARAASALPEAAPRLRRAADVLDSVVAVAVAAGVIIARANVAAADAVCAAAGFNGSPVTFTHMRDALSSLSLAAVLDQSEEDMADWARRASACFMSARKATIEAGIRAAAAAAALSAQTVASEAMAPDAHGDAAASRKDQDRREARHGSTQERDAVPIAPSRHATAPNTTPTSTTTASTVALPCASSVCRAEGRRIVSGCVVTVECDAHCSVSFHRACWEAAHIALETGDADSEGAPCATPDCQGRIVRVTSARLRAVDRPQRILWQAEPRDRHRSRAQGAPSSPSQQSNDQGHGQSRTSAHNKSHRQRQESRHDRTHQRQQEWQSNDPDDTRRQSACTPVDGGRVEDDAAQSTSSGCARVDSEQRQRDATATRDDQRRVLDRRDSAVTADSAREAATTVPDAAAPLVNATPYQKQRQARERLPLKRKRPRDRTGRRQRCHVAAQQRQQLLVMAGLAESLTTGELCKAEDTAPTNPSPGDAPAIAAAAVASATVASTDDALWPCFFVPDPV</sequence>
<dbReference type="RefSeq" id="YP_009482554.1">
    <property type="nucleotide sequence ID" value="NC_037666.1"/>
</dbReference>
<dbReference type="Pfam" id="PF19179">
    <property type="entry name" value="TTC3_DZIP3_dom"/>
    <property type="match status" value="1"/>
</dbReference>
<feature type="compositionally biased region" description="Low complexity" evidence="1">
    <location>
        <begin position="611"/>
        <end position="624"/>
    </location>
</feature>
<accession>A0A2U7UDK8</accession>
<proteinExistence type="predicted"/>
<feature type="transmembrane region" description="Helical" evidence="2">
    <location>
        <begin position="69"/>
        <end position="101"/>
    </location>
</feature>
<dbReference type="Proteomes" id="UP000249287">
    <property type="component" value="Segment"/>
</dbReference>
<feature type="region of interest" description="Disordered" evidence="1">
    <location>
        <begin position="711"/>
        <end position="888"/>
    </location>
</feature>
<evidence type="ECO:0000256" key="2">
    <source>
        <dbReference type="SAM" id="Phobius"/>
    </source>
</evidence>
<feature type="compositionally biased region" description="Polar residues" evidence="1">
    <location>
        <begin position="737"/>
        <end position="747"/>
    </location>
</feature>
<dbReference type="KEGG" id="vg:36843264"/>
<dbReference type="GO" id="GO:0016567">
    <property type="term" value="P:protein ubiquitination"/>
    <property type="evidence" value="ECO:0007669"/>
    <property type="project" value="UniProtKB-UniPathway"/>
</dbReference>
<protein>
    <submittedName>
        <fullName evidence="4">Rho binding incomplete domain containing protein</fullName>
    </submittedName>
</protein>
<evidence type="ECO:0000256" key="1">
    <source>
        <dbReference type="SAM" id="MobiDB-lite"/>
    </source>
</evidence>
<dbReference type="UniPathway" id="UPA00143"/>
<feature type="compositionally biased region" description="Basic and acidic residues" evidence="1">
    <location>
        <begin position="32"/>
        <end position="48"/>
    </location>
</feature>
<feature type="compositionally biased region" description="Basic residues" evidence="1">
    <location>
        <begin position="872"/>
        <end position="887"/>
    </location>
</feature>
<reference evidence="4" key="1">
    <citation type="journal article" date="2018" name="Nat. Commun.">
        <title>Diversity and evolution of the emerging Pandoraviridae family.</title>
        <authorList>
            <person name="Legendre M."/>
            <person name="Fabre E."/>
            <person name="Poirot O."/>
            <person name="Jeudy S."/>
            <person name="Lartigue A."/>
            <person name="Alempic J.M."/>
            <person name="Beucher L."/>
            <person name="Philippe N."/>
            <person name="Bertaux L."/>
            <person name="Christo-Foroux E."/>
            <person name="Labadie K."/>
            <person name="Coute Y."/>
            <person name="Abergel C."/>
            <person name="Claverie J.M."/>
        </authorList>
    </citation>
    <scope>NUCLEOTIDE SEQUENCE [LARGE SCALE GENOMIC DNA]</scope>
    <source>
        <strain evidence="4">Neocaledonia</strain>
    </source>
</reference>
<dbReference type="InterPro" id="IPR043866">
    <property type="entry name" value="TTC3/DZIP3_dom"/>
</dbReference>
<dbReference type="GeneID" id="36843264"/>
<feature type="region of interest" description="Disordered" evidence="1">
    <location>
        <begin position="572"/>
        <end position="624"/>
    </location>
</feature>
<feature type="region of interest" description="Disordered" evidence="1">
    <location>
        <begin position="1"/>
        <end position="58"/>
    </location>
</feature>
<dbReference type="EMBL" id="MG011690">
    <property type="protein sequence ID" value="AVK76551.1"/>
    <property type="molecule type" value="Genomic_DNA"/>
</dbReference>
<keyword evidence="2" id="KW-0472">Membrane</keyword>
<feature type="domain" description="E3 ubiquitin-protein ligase TTC3/DZIP3" evidence="3">
    <location>
        <begin position="649"/>
        <end position="698"/>
    </location>
</feature>
<feature type="compositionally biased region" description="Basic and acidic residues" evidence="1">
    <location>
        <begin position="808"/>
        <end position="833"/>
    </location>
</feature>
<feature type="compositionally biased region" description="Basic and acidic residues" evidence="1">
    <location>
        <begin position="576"/>
        <end position="602"/>
    </location>
</feature>
<keyword evidence="2" id="KW-1133">Transmembrane helix</keyword>
<evidence type="ECO:0000259" key="3">
    <source>
        <dbReference type="Pfam" id="PF19179"/>
    </source>
</evidence>
<name>A0A2U7UDK8_9VIRU</name>
<gene>
    <name evidence="4" type="ORF">pneo_cds_944</name>
</gene>
<organism evidence="4">
    <name type="scientific">Pandoravirus neocaledonia</name>
    <dbReference type="NCBI Taxonomy" id="2107708"/>
    <lineage>
        <taxon>Viruses</taxon>
        <taxon>Pandoravirus</taxon>
    </lineage>
</organism>
<feature type="compositionally biased region" description="Basic and acidic residues" evidence="1">
    <location>
        <begin position="755"/>
        <end position="768"/>
    </location>
</feature>
<keyword evidence="2" id="KW-0812">Transmembrane</keyword>